<evidence type="ECO:0000313" key="1">
    <source>
        <dbReference type="EMBL" id="PHT43536.1"/>
    </source>
</evidence>
<keyword evidence="2" id="KW-1185">Reference proteome</keyword>
<dbReference type="EMBL" id="MLFT02000007">
    <property type="protein sequence ID" value="PHT43536.1"/>
    <property type="molecule type" value="Genomic_DNA"/>
</dbReference>
<dbReference type="STRING" id="33114.A0A2G2WE43"/>
<gene>
    <name evidence="1" type="ORF">CQW23_17561</name>
</gene>
<protein>
    <submittedName>
        <fullName evidence="1">Geranylgeranyl pyrophosphate synthase, chloroplastic</fullName>
    </submittedName>
</protein>
<dbReference type="OrthoDB" id="6921389at2759"/>
<reference evidence="2" key="2">
    <citation type="journal article" date="2017" name="J. Anim. Genet.">
        <title>Multiple reference genome sequences of hot pepper reveal the massive evolution of plant disease resistance genes by retroduplication.</title>
        <authorList>
            <person name="Kim S."/>
            <person name="Park J."/>
            <person name="Yeom S.-I."/>
            <person name="Kim Y.-M."/>
            <person name="Seo E."/>
            <person name="Kim K.-T."/>
            <person name="Kim M.-S."/>
            <person name="Lee J.M."/>
            <person name="Cheong K."/>
            <person name="Shin H.-S."/>
            <person name="Kim S.-B."/>
            <person name="Han K."/>
            <person name="Lee J."/>
            <person name="Park M."/>
            <person name="Lee H.-A."/>
            <person name="Lee H.-Y."/>
            <person name="Lee Y."/>
            <person name="Oh S."/>
            <person name="Lee J.H."/>
            <person name="Choi E."/>
            <person name="Choi E."/>
            <person name="Lee S.E."/>
            <person name="Jeon J."/>
            <person name="Kim H."/>
            <person name="Choi G."/>
            <person name="Song H."/>
            <person name="Lee J."/>
            <person name="Lee S.-C."/>
            <person name="Kwon J.-K."/>
            <person name="Lee H.-Y."/>
            <person name="Koo N."/>
            <person name="Hong Y."/>
            <person name="Kim R.W."/>
            <person name="Kang W.-H."/>
            <person name="Huh J.H."/>
            <person name="Kang B.-C."/>
            <person name="Yang T.-J."/>
            <person name="Lee Y.-H."/>
            <person name="Bennetzen J.L."/>
            <person name="Choi D."/>
        </authorList>
    </citation>
    <scope>NUCLEOTIDE SEQUENCE [LARGE SCALE GENOMIC DNA]</scope>
    <source>
        <strain evidence="2">cv. PBC81</strain>
    </source>
</reference>
<dbReference type="InterPro" id="IPR008949">
    <property type="entry name" value="Isoprenoid_synthase_dom_sf"/>
</dbReference>
<accession>A0A2G2WE43</accession>
<dbReference type="SUPFAM" id="SSF48576">
    <property type="entry name" value="Terpenoid synthases"/>
    <property type="match status" value="1"/>
</dbReference>
<comment type="caution">
    <text evidence="1">The sequence shown here is derived from an EMBL/GenBank/DDBJ whole genome shotgun (WGS) entry which is preliminary data.</text>
</comment>
<sequence length="99" mass="10748">MDSASSLRFALPNGICLDSGLRVKPNLTGDSWEIIKPNLMGDFLSYAGYAVLEHRFYGLEGLVAGQAADIISEGISDVSLKHLEFIHLHKTAALSACWI</sequence>
<reference evidence="1 2" key="1">
    <citation type="journal article" date="2017" name="Genome Biol.">
        <title>New reference genome sequences of hot pepper reveal the massive evolution of plant disease-resistance genes by retroduplication.</title>
        <authorList>
            <person name="Kim S."/>
            <person name="Park J."/>
            <person name="Yeom S.I."/>
            <person name="Kim Y.M."/>
            <person name="Seo E."/>
            <person name="Kim K.T."/>
            <person name="Kim M.S."/>
            <person name="Lee J.M."/>
            <person name="Cheong K."/>
            <person name="Shin H.S."/>
            <person name="Kim S.B."/>
            <person name="Han K."/>
            <person name="Lee J."/>
            <person name="Park M."/>
            <person name="Lee H.A."/>
            <person name="Lee H.Y."/>
            <person name="Lee Y."/>
            <person name="Oh S."/>
            <person name="Lee J.H."/>
            <person name="Choi E."/>
            <person name="Choi E."/>
            <person name="Lee S.E."/>
            <person name="Jeon J."/>
            <person name="Kim H."/>
            <person name="Choi G."/>
            <person name="Song H."/>
            <person name="Lee J."/>
            <person name="Lee S.C."/>
            <person name="Kwon J.K."/>
            <person name="Lee H.Y."/>
            <person name="Koo N."/>
            <person name="Hong Y."/>
            <person name="Kim R.W."/>
            <person name="Kang W.H."/>
            <person name="Huh J.H."/>
            <person name="Kang B.C."/>
            <person name="Yang T.J."/>
            <person name="Lee Y.H."/>
            <person name="Bennetzen J.L."/>
            <person name="Choi D."/>
        </authorList>
    </citation>
    <scope>NUCLEOTIDE SEQUENCE [LARGE SCALE GENOMIC DNA]</scope>
    <source>
        <strain evidence="2">cv. PBC81</strain>
    </source>
</reference>
<proteinExistence type="predicted"/>
<organism evidence="1 2">
    <name type="scientific">Capsicum baccatum</name>
    <name type="common">Peruvian pepper</name>
    <dbReference type="NCBI Taxonomy" id="33114"/>
    <lineage>
        <taxon>Eukaryota</taxon>
        <taxon>Viridiplantae</taxon>
        <taxon>Streptophyta</taxon>
        <taxon>Embryophyta</taxon>
        <taxon>Tracheophyta</taxon>
        <taxon>Spermatophyta</taxon>
        <taxon>Magnoliopsida</taxon>
        <taxon>eudicotyledons</taxon>
        <taxon>Gunneridae</taxon>
        <taxon>Pentapetalae</taxon>
        <taxon>asterids</taxon>
        <taxon>lamiids</taxon>
        <taxon>Solanales</taxon>
        <taxon>Solanaceae</taxon>
        <taxon>Solanoideae</taxon>
        <taxon>Capsiceae</taxon>
        <taxon>Capsicum</taxon>
    </lineage>
</organism>
<dbReference type="AlphaFoldDB" id="A0A2G2WE43"/>
<name>A0A2G2WE43_CAPBA</name>
<dbReference type="Gene3D" id="1.10.600.10">
    <property type="entry name" value="Farnesyl Diphosphate Synthase"/>
    <property type="match status" value="1"/>
</dbReference>
<evidence type="ECO:0000313" key="2">
    <source>
        <dbReference type="Proteomes" id="UP000224567"/>
    </source>
</evidence>
<dbReference type="Proteomes" id="UP000224567">
    <property type="component" value="Unassembled WGS sequence"/>
</dbReference>